<dbReference type="GO" id="GO:0004067">
    <property type="term" value="F:asparaginase activity"/>
    <property type="evidence" value="ECO:0007669"/>
    <property type="project" value="UniProtKB-UniRule"/>
</dbReference>
<evidence type="ECO:0000259" key="7">
    <source>
        <dbReference type="Pfam" id="PF17763"/>
    </source>
</evidence>
<feature type="binding site" evidence="4">
    <location>
        <begin position="89"/>
        <end position="90"/>
    </location>
    <ligand>
        <name>substrate</name>
    </ligand>
</feature>
<dbReference type="AlphaFoldDB" id="A0A554XEM3"/>
<keyword evidence="9" id="KW-1185">Reference proteome</keyword>
<evidence type="ECO:0000256" key="4">
    <source>
        <dbReference type="PIRSR" id="PIRSR001220-2"/>
    </source>
</evidence>
<evidence type="ECO:0000313" key="9">
    <source>
        <dbReference type="Proteomes" id="UP000318294"/>
    </source>
</evidence>
<evidence type="ECO:0000256" key="2">
    <source>
        <dbReference type="ARBA" id="ARBA00022801"/>
    </source>
</evidence>
<dbReference type="RefSeq" id="WP_144328435.1">
    <property type="nucleotide sequence ID" value="NZ_VJON01000021.1"/>
</dbReference>
<dbReference type="CDD" id="cd08963">
    <property type="entry name" value="L-asparaginase_I"/>
    <property type="match status" value="1"/>
</dbReference>
<dbReference type="PIRSF" id="PIRSF001220">
    <property type="entry name" value="L-ASNase_gatD"/>
    <property type="match status" value="1"/>
</dbReference>
<dbReference type="Gene3D" id="3.40.50.40">
    <property type="match status" value="1"/>
</dbReference>
<dbReference type="FunFam" id="3.40.50.40:FF:000001">
    <property type="entry name" value="L-asparaginase 1"/>
    <property type="match status" value="1"/>
</dbReference>
<dbReference type="InterPro" id="IPR027475">
    <property type="entry name" value="Asparaginase/glutaminase_AS2"/>
</dbReference>
<dbReference type="InterPro" id="IPR041725">
    <property type="entry name" value="L-asparaginase_I"/>
</dbReference>
<dbReference type="Gene3D" id="3.40.50.1170">
    <property type="entry name" value="L-asparaginase, N-terminal domain"/>
    <property type="match status" value="1"/>
</dbReference>
<dbReference type="SFLD" id="SFLDS00057">
    <property type="entry name" value="Glutaminase/Asparaginase"/>
    <property type="match status" value="1"/>
</dbReference>
<dbReference type="InterPro" id="IPR037152">
    <property type="entry name" value="L-asparaginase_N_sf"/>
</dbReference>
<proteinExistence type="predicted"/>
<dbReference type="PANTHER" id="PTHR11707">
    <property type="entry name" value="L-ASPARAGINASE"/>
    <property type="match status" value="1"/>
</dbReference>
<evidence type="ECO:0000259" key="6">
    <source>
        <dbReference type="Pfam" id="PF00710"/>
    </source>
</evidence>
<dbReference type="InterPro" id="IPR027474">
    <property type="entry name" value="L-asparaginase_N"/>
</dbReference>
<evidence type="ECO:0000256" key="5">
    <source>
        <dbReference type="PROSITE-ProRule" id="PRU10100"/>
    </source>
</evidence>
<name>A0A554XEM3_9BURK</name>
<sequence>MARVLMLAYGGTIGMVPSPHGYVPAPGLGERLRRALQDTGAGAALPAFEVWEQPPIDSANLRPHHWQTMAQHLQAHWADYDGFVVLHGTDTMAWSAAALAFLLRGLDKPVILTGAQIPLGVARSDALSNVSAALMLAAQPELCEVALCFGRFLWRGCRARKVSAQRFDAFAAPNDAPLAELGIELVLHRQRLWRWPHGPRWTAPAFDDEAVAVLTLHPGVGAAAVRALTASERVRALLLLTYGAGNVPAQDTAFLDAIAAASAGGVVVVNATQCWHGAVDAGAYATGSALARLGVVPLADMTPEAAWAKLHVLLASGADTATIRAELVRNWCGELGANGTEAPPAA</sequence>
<reference evidence="8 9" key="1">
    <citation type="submission" date="2019-07" db="EMBL/GenBank/DDBJ databases">
        <title>Tepidimonas charontis SPSP-6 draft genome.</title>
        <authorList>
            <person name="Da Costa M.S."/>
            <person name="Froufe H.J.C."/>
            <person name="Egas C."/>
            <person name="Albuquerque L."/>
        </authorList>
    </citation>
    <scope>NUCLEOTIDE SEQUENCE [LARGE SCALE GENOMIC DNA]</scope>
    <source>
        <strain evidence="8 9">SPSP-6</strain>
    </source>
</reference>
<dbReference type="PROSITE" id="PS51732">
    <property type="entry name" value="ASN_GLN_ASE_3"/>
    <property type="match status" value="1"/>
</dbReference>
<feature type="domain" description="Asparaginase/glutaminase C-terminal" evidence="7">
    <location>
        <begin position="211"/>
        <end position="325"/>
    </location>
</feature>
<feature type="domain" description="L-asparaginase N-terminal" evidence="6">
    <location>
        <begin position="3"/>
        <end position="190"/>
    </location>
</feature>
<dbReference type="SMART" id="SM00870">
    <property type="entry name" value="Asparaginase"/>
    <property type="match status" value="1"/>
</dbReference>
<dbReference type="Pfam" id="PF00710">
    <property type="entry name" value="Asparaginase"/>
    <property type="match status" value="1"/>
</dbReference>
<dbReference type="EC" id="3.5.1.1" evidence="1"/>
<gene>
    <name evidence="8" type="primary">ansA</name>
    <name evidence="8" type="ORF">Tchar_01484</name>
</gene>
<dbReference type="PANTHER" id="PTHR11707:SF28">
    <property type="entry name" value="60 KDA LYSOPHOSPHOLIPASE"/>
    <property type="match status" value="1"/>
</dbReference>
<feature type="active site" description="O-isoaspartyl threonine intermediate" evidence="3">
    <location>
        <position position="12"/>
    </location>
</feature>
<keyword evidence="2 8" id="KW-0378">Hydrolase</keyword>
<evidence type="ECO:0000256" key="1">
    <source>
        <dbReference type="ARBA" id="ARBA00012920"/>
    </source>
</evidence>
<dbReference type="Pfam" id="PF17763">
    <property type="entry name" value="Asparaginase_C"/>
    <property type="match status" value="1"/>
</dbReference>
<evidence type="ECO:0000256" key="3">
    <source>
        <dbReference type="PIRSR" id="PIRSR001220-1"/>
    </source>
</evidence>
<dbReference type="GO" id="GO:0009066">
    <property type="term" value="P:aspartate family amino acid metabolic process"/>
    <property type="evidence" value="ECO:0007669"/>
    <property type="project" value="UniProtKB-ARBA"/>
</dbReference>
<accession>A0A554XEM3</accession>
<dbReference type="Proteomes" id="UP000318294">
    <property type="component" value="Unassembled WGS sequence"/>
</dbReference>
<dbReference type="PROSITE" id="PS00917">
    <property type="entry name" value="ASN_GLN_ASE_2"/>
    <property type="match status" value="1"/>
</dbReference>
<dbReference type="EMBL" id="VJON01000021">
    <property type="protein sequence ID" value="TSE34276.1"/>
    <property type="molecule type" value="Genomic_DNA"/>
</dbReference>
<evidence type="ECO:0000313" key="8">
    <source>
        <dbReference type="EMBL" id="TSE34276.1"/>
    </source>
</evidence>
<dbReference type="InterPro" id="IPR027473">
    <property type="entry name" value="L-asparaginase_C"/>
</dbReference>
<dbReference type="SUPFAM" id="SSF53774">
    <property type="entry name" value="Glutaminase/Asparaginase"/>
    <property type="match status" value="1"/>
</dbReference>
<dbReference type="PIRSF" id="PIRSF500176">
    <property type="entry name" value="L_ASNase"/>
    <property type="match status" value="1"/>
</dbReference>
<dbReference type="InterPro" id="IPR036152">
    <property type="entry name" value="Asp/glu_Ase-like_sf"/>
</dbReference>
<dbReference type="InterPro" id="IPR006034">
    <property type="entry name" value="Asparaginase/glutaminase-like"/>
</dbReference>
<dbReference type="InterPro" id="IPR040919">
    <property type="entry name" value="Asparaginase_C"/>
</dbReference>
<feature type="active site" evidence="5">
    <location>
        <position position="89"/>
    </location>
</feature>
<dbReference type="OrthoDB" id="9788068at2"/>
<dbReference type="PRINTS" id="PR00139">
    <property type="entry name" value="ASNGLNASE"/>
</dbReference>
<feature type="binding site" evidence="4">
    <location>
        <position position="58"/>
    </location>
    <ligand>
        <name>substrate</name>
    </ligand>
</feature>
<protein>
    <recommendedName>
        <fullName evidence="1">asparaginase</fullName>
        <ecNumber evidence="1">3.5.1.1</ecNumber>
    </recommendedName>
</protein>
<comment type="caution">
    <text evidence="8">The sequence shown here is derived from an EMBL/GenBank/DDBJ whole genome shotgun (WGS) entry which is preliminary data.</text>
</comment>
<organism evidence="8 9">
    <name type="scientific">Tepidimonas charontis</name>
    <dbReference type="NCBI Taxonomy" id="2267262"/>
    <lineage>
        <taxon>Bacteria</taxon>
        <taxon>Pseudomonadati</taxon>
        <taxon>Pseudomonadota</taxon>
        <taxon>Betaproteobacteria</taxon>
        <taxon>Burkholderiales</taxon>
        <taxon>Tepidimonas</taxon>
    </lineage>
</organism>